<feature type="domain" description="N-acetyltransferase" evidence="3">
    <location>
        <begin position="4"/>
        <end position="157"/>
    </location>
</feature>
<keyword evidence="2" id="KW-0012">Acyltransferase</keyword>
<dbReference type="SUPFAM" id="SSF55729">
    <property type="entry name" value="Acyl-CoA N-acyltransferases (Nat)"/>
    <property type="match status" value="1"/>
</dbReference>
<dbReference type="PANTHER" id="PTHR43420">
    <property type="entry name" value="ACETYLTRANSFERASE"/>
    <property type="match status" value="1"/>
</dbReference>
<evidence type="ECO:0000256" key="2">
    <source>
        <dbReference type="ARBA" id="ARBA00023315"/>
    </source>
</evidence>
<keyword evidence="5" id="KW-1185">Reference proteome</keyword>
<organism evidence="4 5">
    <name type="scientific">Paenibacillus planticolens</name>
    <dbReference type="NCBI Taxonomy" id="2654976"/>
    <lineage>
        <taxon>Bacteria</taxon>
        <taxon>Bacillati</taxon>
        <taxon>Bacillota</taxon>
        <taxon>Bacilli</taxon>
        <taxon>Bacillales</taxon>
        <taxon>Paenibacillaceae</taxon>
        <taxon>Paenibacillus</taxon>
    </lineage>
</organism>
<dbReference type="InterPro" id="IPR000182">
    <property type="entry name" value="GNAT_dom"/>
</dbReference>
<evidence type="ECO:0000259" key="3">
    <source>
        <dbReference type="PROSITE" id="PS51186"/>
    </source>
</evidence>
<name>A0ABX1ZPX6_9BACL</name>
<dbReference type="InterPro" id="IPR050680">
    <property type="entry name" value="YpeA/RimI_acetyltransf"/>
</dbReference>
<evidence type="ECO:0000256" key="1">
    <source>
        <dbReference type="ARBA" id="ARBA00022679"/>
    </source>
</evidence>
<dbReference type="InterPro" id="IPR016181">
    <property type="entry name" value="Acyl_CoA_acyltransferase"/>
</dbReference>
<dbReference type="Gene3D" id="3.40.630.30">
    <property type="match status" value="1"/>
</dbReference>
<keyword evidence="1" id="KW-0808">Transferase</keyword>
<accession>A0ABX1ZPX6</accession>
<dbReference type="CDD" id="cd04301">
    <property type="entry name" value="NAT_SF"/>
    <property type="match status" value="1"/>
</dbReference>
<sequence>MNAMIFKKMSELTAEDMVALWNKGFEGYYINSELNLDKFLSRAVNEGLSLEHSLVMFAEDEPIGFVMNGFRSIEGRKVAWNGGTGIVPAYRGKGFGKQLMERNLQLYREQGVETALLEALVQNEAAIHLYRSVGYEITEQLICLERTDVLEASLQASENAGRYAVHRGHPAVVKGIPFYRPMSAWQTQWASMKGGESIIITEKEEVVGYALCKRVYGEDGHLATTVLYQCESIPGHENEGDILKAALCEVFAPFDSSCKRLAMNLRQANRDLNKLLEEWGFTSFVEQLHMSRRI</sequence>
<proteinExistence type="predicted"/>
<reference evidence="4 5" key="1">
    <citation type="submission" date="2019-10" db="EMBL/GenBank/DDBJ databases">
        <title>Description of Paenibacillus pedi sp. nov.</title>
        <authorList>
            <person name="Carlier A."/>
            <person name="Qi S."/>
        </authorList>
    </citation>
    <scope>NUCLEOTIDE SEQUENCE [LARGE SCALE GENOMIC DNA]</scope>
    <source>
        <strain evidence="4 5">LMG 31457</strain>
    </source>
</reference>
<comment type="caution">
    <text evidence="4">The sequence shown here is derived from an EMBL/GenBank/DDBJ whole genome shotgun (WGS) entry which is preliminary data.</text>
</comment>
<dbReference type="PROSITE" id="PS51186">
    <property type="entry name" value="GNAT"/>
    <property type="match status" value="1"/>
</dbReference>
<dbReference type="Pfam" id="PF00583">
    <property type="entry name" value="Acetyltransf_1"/>
    <property type="match status" value="1"/>
</dbReference>
<protein>
    <submittedName>
        <fullName evidence="4">GNAT family N-acetyltransferase</fullName>
    </submittedName>
</protein>
<gene>
    <name evidence="4" type="ORF">GC097_19095</name>
</gene>
<dbReference type="EMBL" id="WHNZ01000042">
    <property type="protein sequence ID" value="NOV02117.1"/>
    <property type="molecule type" value="Genomic_DNA"/>
</dbReference>
<evidence type="ECO:0000313" key="4">
    <source>
        <dbReference type="EMBL" id="NOV02117.1"/>
    </source>
</evidence>
<dbReference type="Proteomes" id="UP000618579">
    <property type="component" value="Unassembled WGS sequence"/>
</dbReference>
<evidence type="ECO:0000313" key="5">
    <source>
        <dbReference type="Proteomes" id="UP000618579"/>
    </source>
</evidence>